<feature type="compositionally biased region" description="Low complexity" evidence="5">
    <location>
        <begin position="50"/>
        <end position="75"/>
    </location>
</feature>
<evidence type="ECO:0000259" key="6">
    <source>
        <dbReference type="PROSITE" id="PS51764"/>
    </source>
</evidence>
<feature type="compositionally biased region" description="Low complexity" evidence="5">
    <location>
        <begin position="541"/>
        <end position="557"/>
    </location>
</feature>
<reference evidence="7" key="1">
    <citation type="journal article" date="2018" name="Int. J. Syst. Evol. Microbiol.">
        <title>Jatrophihabitans telluris sp. nov., isolated from sediment soil of lava forest wetlands and the emended description of the genus Jatrophihabitans.</title>
        <authorList>
            <person name="Lee K.C."/>
            <person name="Suh M.K."/>
            <person name="Eom M.K."/>
            <person name="Kim K.K."/>
            <person name="Kim J.S."/>
            <person name="Kim D.S."/>
            <person name="Ko S.H."/>
            <person name="Shin Y.K."/>
            <person name="Lee J.S."/>
        </authorList>
    </citation>
    <scope>NUCLEOTIDE SEQUENCE</scope>
    <source>
        <strain evidence="7">N237</strain>
    </source>
</reference>
<evidence type="ECO:0000256" key="4">
    <source>
        <dbReference type="PROSITE-ProRule" id="PRU01100"/>
    </source>
</evidence>
<evidence type="ECO:0000256" key="5">
    <source>
        <dbReference type="SAM" id="MobiDB-lite"/>
    </source>
</evidence>
<gene>
    <name evidence="7" type="ORF">M6D93_09765</name>
</gene>
<dbReference type="PROSITE" id="PS51764">
    <property type="entry name" value="GH26"/>
    <property type="match status" value="1"/>
</dbReference>
<organism evidence="7 8">
    <name type="scientific">Jatrophihabitans telluris</name>
    <dbReference type="NCBI Taxonomy" id="2038343"/>
    <lineage>
        <taxon>Bacteria</taxon>
        <taxon>Bacillati</taxon>
        <taxon>Actinomycetota</taxon>
        <taxon>Actinomycetes</taxon>
        <taxon>Jatrophihabitantales</taxon>
        <taxon>Jatrophihabitantaceae</taxon>
        <taxon>Jatrophihabitans</taxon>
    </lineage>
</organism>
<dbReference type="Gene3D" id="3.20.20.80">
    <property type="entry name" value="Glycosidases"/>
    <property type="match status" value="1"/>
</dbReference>
<dbReference type="PANTHER" id="PTHR40079:SF4">
    <property type="entry name" value="GH26 DOMAIN-CONTAINING PROTEIN-RELATED"/>
    <property type="match status" value="1"/>
</dbReference>
<feature type="compositionally biased region" description="Low complexity" evidence="5">
    <location>
        <begin position="482"/>
        <end position="524"/>
    </location>
</feature>
<evidence type="ECO:0000313" key="8">
    <source>
        <dbReference type="Proteomes" id="UP001056336"/>
    </source>
</evidence>
<dbReference type="PANTHER" id="PTHR40079">
    <property type="entry name" value="MANNAN ENDO-1,4-BETA-MANNOSIDASE E-RELATED"/>
    <property type="match status" value="1"/>
</dbReference>
<dbReference type="InterPro" id="IPR022790">
    <property type="entry name" value="GH26_dom"/>
</dbReference>
<keyword evidence="2 4" id="KW-0378">Hydrolase</keyword>
<keyword evidence="8" id="KW-1185">Reference proteome</keyword>
<protein>
    <recommendedName>
        <fullName evidence="6">GH26 domain-containing protein</fullName>
    </recommendedName>
</protein>
<reference evidence="7" key="2">
    <citation type="submission" date="2022-05" db="EMBL/GenBank/DDBJ databases">
        <authorList>
            <person name="Kim J.-S."/>
            <person name="Lee K."/>
            <person name="Suh M."/>
            <person name="Eom M."/>
            <person name="Kim J.-S."/>
            <person name="Kim D.-S."/>
            <person name="Ko S.-H."/>
            <person name="Shin Y."/>
            <person name="Lee J.-S."/>
        </authorList>
    </citation>
    <scope>NUCLEOTIDE SEQUENCE</scope>
    <source>
        <strain evidence="7">N237</strain>
    </source>
</reference>
<feature type="region of interest" description="Disordered" evidence="5">
    <location>
        <begin position="50"/>
        <end position="76"/>
    </location>
</feature>
<evidence type="ECO:0000256" key="1">
    <source>
        <dbReference type="ARBA" id="ARBA00007754"/>
    </source>
</evidence>
<accession>A0ABY4R5K2</accession>
<feature type="compositionally biased region" description="Low complexity" evidence="5">
    <location>
        <begin position="149"/>
        <end position="162"/>
    </location>
</feature>
<name>A0ABY4R5K2_9ACTN</name>
<proteinExistence type="inferred from homology"/>
<keyword evidence="3 4" id="KW-0326">Glycosidase</keyword>
<evidence type="ECO:0000256" key="3">
    <source>
        <dbReference type="ARBA" id="ARBA00023295"/>
    </source>
</evidence>
<dbReference type="RefSeq" id="WP_249774163.1">
    <property type="nucleotide sequence ID" value="NZ_CP097332.1"/>
</dbReference>
<dbReference type="EMBL" id="CP097332">
    <property type="protein sequence ID" value="UQX90267.1"/>
    <property type="molecule type" value="Genomic_DNA"/>
</dbReference>
<feature type="active site" description="Proton donor" evidence="4">
    <location>
        <position position="291"/>
    </location>
</feature>
<feature type="region of interest" description="Disordered" evidence="5">
    <location>
        <begin position="149"/>
        <end position="179"/>
    </location>
</feature>
<sequence length="557" mass="59482">MPDLSKRPERYATALVALTVVGAFTYRTLDIRFGPDHRIAQLQSENSQLAQQLSQHASPSAAPTSSATSITVSNSSHKDCSAFPNQQAAQQFWNAHRTTYPSWDGNHNGVVCEQLKSNAHPSGKPRPTVTVSTNATAYVTPAAATVVAQNSQAASQEPSAPSTAPPIPSGPTKPTAPSKATILASRQHFGLYAGTQEEYNNVESTLARDTTMHGYFQGFDSDFRAEAVNSAWAAGEIPFLTWESRPLNDAVTSTDYSLPNIVAGGFDTYLKAYADDIVANGLPLVIRFDQEMNGNWYRWAESNATFNNPKGSFIAAWRHVHDIFQAEGANNLVVWDWAPNRIDNIRRYASIDNYYPGDDYVDWVGMTGYYRPGDSSPTFASTYNATLAELRRVAPSKPILIAEAGATESGGHKLAWVSTFFSGLQANPDVIGFVWFNYAVTASGTTNDWRIQSSSDVTKAFRTGLYATGFGRDHGKKPILVTTVPSASPTTTSSASPSTTGGASPSSTGGASPSSTRGASPTTSNHVAPAAVLTSFTTAQSVPVPSARPSATPSSRG</sequence>
<dbReference type="SUPFAM" id="SSF51445">
    <property type="entry name" value="(Trans)glycosidases"/>
    <property type="match status" value="1"/>
</dbReference>
<comment type="similarity">
    <text evidence="1 4">Belongs to the glycosyl hydrolase 26 family.</text>
</comment>
<dbReference type="InterPro" id="IPR000805">
    <property type="entry name" value="Glyco_hydro_26"/>
</dbReference>
<evidence type="ECO:0000256" key="2">
    <source>
        <dbReference type="ARBA" id="ARBA00022801"/>
    </source>
</evidence>
<dbReference type="Proteomes" id="UP001056336">
    <property type="component" value="Chromosome"/>
</dbReference>
<evidence type="ECO:0000313" key="7">
    <source>
        <dbReference type="EMBL" id="UQX90267.1"/>
    </source>
</evidence>
<feature type="active site" description="Nucleophile" evidence="4">
    <location>
        <position position="403"/>
    </location>
</feature>
<feature type="domain" description="GH26" evidence="6">
    <location>
        <begin position="165"/>
        <end position="464"/>
    </location>
</feature>
<dbReference type="InterPro" id="IPR017853">
    <property type="entry name" value="GH"/>
</dbReference>
<dbReference type="Pfam" id="PF02156">
    <property type="entry name" value="Glyco_hydro_26"/>
    <property type="match status" value="1"/>
</dbReference>
<feature type="region of interest" description="Disordered" evidence="5">
    <location>
        <begin position="482"/>
        <end position="557"/>
    </location>
</feature>